<dbReference type="SUPFAM" id="SSF55724">
    <property type="entry name" value="Mog1p/PsbP-like"/>
    <property type="match status" value="1"/>
</dbReference>
<protein>
    <submittedName>
        <fullName evidence="4">Uncharacterized protein</fullName>
    </submittedName>
</protein>
<accession>A0AAV0B0T9</accession>
<dbReference type="EMBL" id="CALTRL010002281">
    <property type="protein sequence ID" value="CAH7675244.1"/>
    <property type="molecule type" value="Genomic_DNA"/>
</dbReference>
<name>A0AAV0B0T9_PHAPC</name>
<dbReference type="AlphaFoldDB" id="A0AAV0B0T9"/>
<dbReference type="GO" id="GO:0005634">
    <property type="term" value="C:nucleus"/>
    <property type="evidence" value="ECO:0007669"/>
    <property type="project" value="TreeGrafter"/>
</dbReference>
<comment type="similarity">
    <text evidence="1">Belongs to the MOG1 family.</text>
</comment>
<proteinExistence type="inferred from homology"/>
<dbReference type="GO" id="GO:0031267">
    <property type="term" value="F:small GTPase binding"/>
    <property type="evidence" value="ECO:0007669"/>
    <property type="project" value="TreeGrafter"/>
</dbReference>
<organism evidence="4 5">
    <name type="scientific">Phakopsora pachyrhizi</name>
    <name type="common">Asian soybean rust disease fungus</name>
    <dbReference type="NCBI Taxonomy" id="170000"/>
    <lineage>
        <taxon>Eukaryota</taxon>
        <taxon>Fungi</taxon>
        <taxon>Dikarya</taxon>
        <taxon>Basidiomycota</taxon>
        <taxon>Pucciniomycotina</taxon>
        <taxon>Pucciniomycetes</taxon>
        <taxon>Pucciniales</taxon>
        <taxon>Phakopsoraceae</taxon>
        <taxon>Phakopsora</taxon>
    </lineage>
</organism>
<gene>
    <name evidence="4" type="ORF">PPACK8108_LOCUS10229</name>
</gene>
<dbReference type="PANTHER" id="PTHR15837">
    <property type="entry name" value="RAN GUANINE NUCLEOTIDE RELEASE FACTOR"/>
    <property type="match status" value="1"/>
</dbReference>
<evidence type="ECO:0000256" key="3">
    <source>
        <dbReference type="ARBA" id="ARBA00022927"/>
    </source>
</evidence>
<dbReference type="InterPro" id="IPR016123">
    <property type="entry name" value="Mog1/PsbP_a/b/a-sand"/>
</dbReference>
<dbReference type="Pfam" id="PF04603">
    <property type="entry name" value="Mog1"/>
    <property type="match status" value="1"/>
</dbReference>
<dbReference type="InterPro" id="IPR007681">
    <property type="entry name" value="Mog1"/>
</dbReference>
<sequence length="197" mass="21683">MTETKCQNYGIFGGAITVDLPSGMIDASNLRQVPDQQEVFLSPNSDLSIIIEQTFFKSLFINNQKNYLRFHFESLSHDNSASSSTITNITLPPDATFFSTNSITKNTPFPILLEGQQVVSKFNQPDSEADQVNIWMSLWRLNGIGNGGVGTDLVMTINLPCPDGTSSVKIQQSIKNASDLFHSAAMSLRIVDWGLFA</sequence>
<keyword evidence="5" id="KW-1185">Reference proteome</keyword>
<keyword evidence="3" id="KW-0653">Protein transport</keyword>
<evidence type="ECO:0000313" key="5">
    <source>
        <dbReference type="Proteomes" id="UP001153365"/>
    </source>
</evidence>
<dbReference type="PANTHER" id="PTHR15837:SF0">
    <property type="entry name" value="RAN GUANINE NUCLEOTIDE RELEASE FACTOR"/>
    <property type="match status" value="1"/>
</dbReference>
<dbReference type="GO" id="GO:0006606">
    <property type="term" value="P:protein import into nucleus"/>
    <property type="evidence" value="ECO:0007669"/>
    <property type="project" value="TreeGrafter"/>
</dbReference>
<keyword evidence="2" id="KW-0813">Transport</keyword>
<dbReference type="Proteomes" id="UP001153365">
    <property type="component" value="Unassembled WGS sequence"/>
</dbReference>
<evidence type="ECO:0000256" key="2">
    <source>
        <dbReference type="ARBA" id="ARBA00022448"/>
    </source>
</evidence>
<dbReference type="GO" id="GO:0005085">
    <property type="term" value="F:guanyl-nucleotide exchange factor activity"/>
    <property type="evidence" value="ECO:0007669"/>
    <property type="project" value="TreeGrafter"/>
</dbReference>
<dbReference type="Gene3D" id="3.40.1000.10">
    <property type="entry name" value="Mog1/PsbP, alpha/beta/alpha sandwich"/>
    <property type="match status" value="1"/>
</dbReference>
<comment type="caution">
    <text evidence="4">The sequence shown here is derived from an EMBL/GenBank/DDBJ whole genome shotgun (WGS) entry which is preliminary data.</text>
</comment>
<evidence type="ECO:0000256" key="1">
    <source>
        <dbReference type="ARBA" id="ARBA00010307"/>
    </source>
</evidence>
<evidence type="ECO:0000313" key="4">
    <source>
        <dbReference type="EMBL" id="CAH7675244.1"/>
    </source>
</evidence>
<reference evidence="4" key="1">
    <citation type="submission" date="2022-06" db="EMBL/GenBank/DDBJ databases">
        <authorList>
            <consortium name="SYNGENTA / RWTH Aachen University"/>
        </authorList>
    </citation>
    <scope>NUCLEOTIDE SEQUENCE</scope>
</reference>